<keyword evidence="3" id="KW-1185">Reference proteome</keyword>
<proteinExistence type="predicted"/>
<feature type="compositionally biased region" description="Acidic residues" evidence="1">
    <location>
        <begin position="28"/>
        <end position="57"/>
    </location>
</feature>
<evidence type="ECO:0000313" key="2">
    <source>
        <dbReference type="EMBL" id="KAG0019716.1"/>
    </source>
</evidence>
<feature type="region of interest" description="Disordered" evidence="1">
    <location>
        <begin position="24"/>
        <end position="100"/>
    </location>
</feature>
<sequence length="177" mass="19421">MKVIDLRLDLKWLRPKPLWCCSQRVVGEDVDGEEEDAEAEVEGKDEDVDNNGDDGGDESNKGREDEKDEEKESESDNGGEERSVREGGSLVGDKEDEKDCDGDWDFVVEIEGEVVGSKEAGIVVEIGQAIALLASLEAGWDCKVIEKDCECGGGSPRQRVVDALIVTQEVEHRCSFC</sequence>
<dbReference type="AlphaFoldDB" id="A0A9P6N0V6"/>
<accession>A0A9P6N0V6</accession>
<comment type="caution">
    <text evidence="2">The sequence shown here is derived from an EMBL/GenBank/DDBJ whole genome shotgun (WGS) entry which is preliminary data.</text>
</comment>
<protein>
    <submittedName>
        <fullName evidence="2">Uncharacterized protein</fullName>
    </submittedName>
</protein>
<name>A0A9P6N0V6_9FUNG</name>
<dbReference type="EMBL" id="JAAAID010000265">
    <property type="protein sequence ID" value="KAG0019716.1"/>
    <property type="molecule type" value="Genomic_DNA"/>
</dbReference>
<evidence type="ECO:0000313" key="3">
    <source>
        <dbReference type="Proteomes" id="UP000703661"/>
    </source>
</evidence>
<feature type="compositionally biased region" description="Acidic residues" evidence="1">
    <location>
        <begin position="66"/>
        <end position="78"/>
    </location>
</feature>
<dbReference type="Proteomes" id="UP000703661">
    <property type="component" value="Unassembled WGS sequence"/>
</dbReference>
<gene>
    <name evidence="2" type="ORF">BGZ80_005364</name>
</gene>
<organism evidence="2 3">
    <name type="scientific">Entomortierella chlamydospora</name>
    <dbReference type="NCBI Taxonomy" id="101097"/>
    <lineage>
        <taxon>Eukaryota</taxon>
        <taxon>Fungi</taxon>
        <taxon>Fungi incertae sedis</taxon>
        <taxon>Mucoromycota</taxon>
        <taxon>Mortierellomycotina</taxon>
        <taxon>Mortierellomycetes</taxon>
        <taxon>Mortierellales</taxon>
        <taxon>Mortierellaceae</taxon>
        <taxon>Entomortierella</taxon>
    </lineage>
</organism>
<reference evidence="2" key="1">
    <citation type="journal article" date="2020" name="Fungal Divers.">
        <title>Resolving the Mortierellaceae phylogeny through synthesis of multi-gene phylogenetics and phylogenomics.</title>
        <authorList>
            <person name="Vandepol N."/>
            <person name="Liber J."/>
            <person name="Desiro A."/>
            <person name="Na H."/>
            <person name="Kennedy M."/>
            <person name="Barry K."/>
            <person name="Grigoriev I.V."/>
            <person name="Miller A.N."/>
            <person name="O'Donnell K."/>
            <person name="Stajich J.E."/>
            <person name="Bonito G."/>
        </authorList>
    </citation>
    <scope>NUCLEOTIDE SEQUENCE</scope>
    <source>
        <strain evidence="2">NRRL 2769</strain>
    </source>
</reference>
<evidence type="ECO:0000256" key="1">
    <source>
        <dbReference type="SAM" id="MobiDB-lite"/>
    </source>
</evidence>